<evidence type="ECO:0000313" key="1">
    <source>
        <dbReference type="EMBL" id="NRO35771.1"/>
    </source>
</evidence>
<dbReference type="Proteomes" id="UP000651333">
    <property type="component" value="Unassembled WGS sequence"/>
</dbReference>
<accession>A0A2X0REH8</accession>
<dbReference type="EMBL" id="WCHB01000133">
    <property type="protein sequence ID" value="NRO35771.1"/>
    <property type="molecule type" value="Genomic_DNA"/>
</dbReference>
<dbReference type="EMBL" id="OGTV01000141">
    <property type="protein sequence ID" value="SPB27297.1"/>
    <property type="molecule type" value="Genomic_DNA"/>
</dbReference>
<evidence type="ECO:0000313" key="2">
    <source>
        <dbReference type="EMBL" id="SPB27297.1"/>
    </source>
</evidence>
<sequence length="36" mass="4138">MMVQVDNNYDVIFPIVTMGKKSLLSTIRNLTVNLRL</sequence>
<evidence type="ECO:0000313" key="3">
    <source>
        <dbReference type="Proteomes" id="UP000651333"/>
    </source>
</evidence>
<dbReference type="AlphaFoldDB" id="A0A2X0REH8"/>
<name>A0A2X0REH8_LACHE</name>
<gene>
    <name evidence="2" type="ORF">BDKNPLJD_02257</name>
    <name evidence="1" type="ORF">IMAU30003_02026</name>
</gene>
<organism evidence="1 3">
    <name type="scientific">Lactobacillus helveticus</name>
    <name type="common">Lactobacillus suntoryeus</name>
    <dbReference type="NCBI Taxonomy" id="1587"/>
    <lineage>
        <taxon>Bacteria</taxon>
        <taxon>Bacillati</taxon>
        <taxon>Bacillota</taxon>
        <taxon>Bacilli</taxon>
        <taxon>Lactobacillales</taxon>
        <taxon>Lactobacillaceae</taxon>
        <taxon>Lactobacillus</taxon>
    </lineage>
</organism>
<reference evidence="1" key="2">
    <citation type="submission" date="2019-09" db="EMBL/GenBank/DDBJ databases">
        <title>Comparative genomic analysis of Lactobacillus helveticus.</title>
        <authorList>
            <person name="Zhang H."/>
            <person name="Chen Y."/>
            <person name="Zhong Z."/>
        </authorList>
    </citation>
    <scope>NUCLEOTIDE SEQUENCE</scope>
    <source>
        <strain evidence="1">IMAU30003</strain>
    </source>
</reference>
<protein>
    <submittedName>
        <fullName evidence="1">Uncharacterized protein</fullName>
    </submittedName>
</protein>
<reference evidence="2" key="1">
    <citation type="submission" date="2018-01" db="EMBL/GenBank/DDBJ databases">
        <authorList>
            <person name="Gaut B.S."/>
            <person name="Morton B.R."/>
            <person name="Clegg M.T."/>
            <person name="Duvall M.R."/>
        </authorList>
    </citation>
    <scope>NUCLEOTIDE SEQUENCE</scope>
    <source>
        <strain evidence="2">Lactobacillus helveticus</strain>
    </source>
</reference>
<proteinExistence type="predicted"/>